<gene>
    <name evidence="5" type="ORF">ABEB36_008970</name>
</gene>
<evidence type="ECO:0000256" key="4">
    <source>
        <dbReference type="SAM" id="MobiDB-lite"/>
    </source>
</evidence>
<dbReference type="InterPro" id="IPR000850">
    <property type="entry name" value="Adenylat/UMP-CMP_kin"/>
</dbReference>
<keyword evidence="3" id="KW-0418">Kinase</keyword>
<proteinExistence type="predicted"/>
<dbReference type="Pfam" id="PF00406">
    <property type="entry name" value="ADK"/>
    <property type="match status" value="1"/>
</dbReference>
<sequence length="1982" mass="230174">MCNIKPKKIDYYVPETLNFQDFEVDQTIITRIDYLKKLSFNTPKKDEEVCDPCDELYAYVNSYYCYTEDQDPLNKVNSLLAQIDILETCKAKEAEKCVYLEDAFSEKEAQIRYLESQPVSFIILGKPDIGQEELGKELASFWGCLYIEPQTLVEEEIESGSRAGQCIEFNLRSGRAIEIDIILKLVEQKVKSEVANHRGFVLCGLPVIPNDLYEEDPVSSQSAIFTAQDIFEDVFAVTTNICMAPSNPNVSMSSKYGDIEESSDKGCINEPMDPEMDLGQHSSLVHEELHIGKNYEKQLDFLFKCLKEPYFIIYIQSTATDVLKKRSQYRFNIYSNQLIDMQRRMYDQVFNTRLIHENDCSFNEHIHDFNALDIENFRLQHLVHLPSDFVASVSSQLDQYHQVALNFIQNRILAHSPEYFIKVDGRTCVKKMLSLIKARLNVMNIQKVIVPLKLNDDIDKSNVTLMLEDNQSETGKPINVEECFKQINMNQVISRFYPWSWSEWGSKCPVSMKAGFLQEGSVKYPVQFMNKLYFLANEESYWKFYCNPRPYLLPPFPRCTCRIFIFGPRRSGKTALAHCLAYYLGGSVLSTDTLLSEFKQQRQEEYLEKIRQQALAEGITKLNEIRAMETETLEMSRIEKIKEWVKAVVEILEEMSALLTEIENQEQRENFEISSFPMAMKKETKEAVDDSEYAVTLMKLREQLSDLQFPIYKLDVKTWKSFITQRKKLLQYLPQDLVQKHQAKPATLFDDFVKDYVEDSLAKAGFDEVQLSGGGILDMFINHMHNAEQKYRKQGYGRGGWIVDGMMCNLKILQDFFPDYTGDDLIVLNDSNNFLVQNFENRHTTTFFRDFKKFFIDVGLLDAALRSPSVISTDEYKVGLAKNILTDILDSEPFFAQPDTAEEYNVNVNHRVEEYKKDLNSFKHEWSKVNEFYLKNNITPIEIDVSGKTLTDIFKKTIKALDAKYTYSASRFQEPLDEKEENTEEAEDVSAMGTSTAAQTLTETTSSSKYGETFHFCPITLTENFVLWKGKVEFAAKFNNKTYLLATEEDLNKFLDEPMKYIPTGYFAKLPPPRICLIGVSRSGKTHLSKSLCDNYGLIYLSFENFLKECYDINSQETLNDLVTTSTISELRNYLNGMSPLPDKVVTQLKSFWFKEPFKSRGFVFDGYPRNPSDIDLMVEKKLIPDIVLYPQASDTYLKTKFLERSLKRWQEGVDKRLQELISKRNRDLRNWREKRNIRFNNLIEQKRETRYAKRLHSKSQAGKYEDTVEADTTSQVSFDSVADQEDIDEINRILDLEFLPPLAFIPPAEKPDSFIAKAEPLILKDIQMDLTKIHEIKDKCIKNQIVFEEIPLNLEQINKTEISSYLVVSPIKFRNLSFLESCYEISLEIAEKLLNSGYIFLSKFGRICPVQYYENQIPIQRYQIAVRDNMLFPIIHRNYVYFLVGEKQKNLFKKDPLRYINKEFKMPLLSYRLGVTGPPKCGKTTLSRKIQNQYGFKLISRGEAVRYVLKYLFDSDLAKNMESVLRKGWELTDEMVIRSVEAASFDILAITQGLIFDGFPNNLNEVRHLAYVDLVPNITIDLQASHSEVLHCLALATPPKNFRKFSPKFITHLYEEWLKDANFFREWFDKQYQAMVKFPIGTCSWPVWYQSQNYLLSTFSEINHYHNHIRDDWPLRLGNMLVTPLEFLDRQSSFKTFCPVCLHFSNTLINGGEPPDRSGVVQYKSYFYWICPAHIELFLKTPEKYLPPYNSHGMPVCIPKRTILNNYSENLYEDGACAICYKENRIITKGKLELAVLFNDKTYLFDSTECLDTFLKNPSLYTFEIKFHAPVYPNLTYKELPILGMLEQYVAKYLVAGISFISRRRPVIPGLSISTSALVGLGLFIKVKNERPNPLKSYYKEGLRLFNERHDNLLKFLDFMKSYRNPYLYYEETLPIFQLPPLTPKTESATTMVSRIVDQCVDNIDIYLNVVENTSDTHSDL</sequence>
<keyword evidence="2" id="KW-0547">Nucleotide-binding</keyword>
<evidence type="ECO:0000256" key="1">
    <source>
        <dbReference type="ARBA" id="ARBA00022679"/>
    </source>
</evidence>
<evidence type="ECO:0000313" key="6">
    <source>
        <dbReference type="Proteomes" id="UP001566132"/>
    </source>
</evidence>
<evidence type="ECO:0000313" key="5">
    <source>
        <dbReference type="EMBL" id="KAL1498117.1"/>
    </source>
</evidence>
<keyword evidence="1" id="KW-0808">Transferase</keyword>
<keyword evidence="6" id="KW-1185">Reference proteome</keyword>
<dbReference type="InterPro" id="IPR027417">
    <property type="entry name" value="P-loop_NTPase"/>
</dbReference>
<accession>A0ABD1EPC2</accession>
<dbReference type="Proteomes" id="UP001566132">
    <property type="component" value="Unassembled WGS sequence"/>
</dbReference>
<evidence type="ECO:0000256" key="3">
    <source>
        <dbReference type="ARBA" id="ARBA00022777"/>
    </source>
</evidence>
<comment type="caution">
    <text evidence="5">The sequence shown here is derived from an EMBL/GenBank/DDBJ whole genome shotgun (WGS) entry which is preliminary data.</text>
</comment>
<reference evidence="5 6" key="1">
    <citation type="submission" date="2024-05" db="EMBL/GenBank/DDBJ databases">
        <title>Genetic variation in Jamaican populations of the coffee berry borer (Hypothenemus hampei).</title>
        <authorList>
            <person name="Errbii M."/>
            <person name="Myrie A."/>
        </authorList>
    </citation>
    <scope>NUCLEOTIDE SEQUENCE [LARGE SCALE GENOMIC DNA]</scope>
    <source>
        <strain evidence="5">JA-Hopewell-2020-01-JO</strain>
        <tissue evidence="5">Whole body</tissue>
    </source>
</reference>
<dbReference type="SUPFAM" id="SSF52540">
    <property type="entry name" value="P-loop containing nucleoside triphosphate hydrolases"/>
    <property type="match status" value="3"/>
</dbReference>
<name>A0ABD1EPC2_HYPHA</name>
<feature type="region of interest" description="Disordered" evidence="4">
    <location>
        <begin position="973"/>
        <end position="994"/>
    </location>
</feature>
<dbReference type="PANTHER" id="PTHR23359">
    <property type="entry name" value="NUCLEOTIDE KINASE"/>
    <property type="match status" value="1"/>
</dbReference>
<evidence type="ECO:0008006" key="7">
    <source>
        <dbReference type="Google" id="ProtNLM"/>
    </source>
</evidence>
<dbReference type="EMBL" id="JBDJPC010000006">
    <property type="protein sequence ID" value="KAL1498117.1"/>
    <property type="molecule type" value="Genomic_DNA"/>
</dbReference>
<dbReference type="GO" id="GO:0000166">
    <property type="term" value="F:nucleotide binding"/>
    <property type="evidence" value="ECO:0007669"/>
    <property type="project" value="UniProtKB-KW"/>
</dbReference>
<dbReference type="Gene3D" id="3.40.50.300">
    <property type="entry name" value="P-loop containing nucleotide triphosphate hydrolases"/>
    <property type="match status" value="5"/>
</dbReference>
<evidence type="ECO:0000256" key="2">
    <source>
        <dbReference type="ARBA" id="ARBA00022741"/>
    </source>
</evidence>
<organism evidence="5 6">
    <name type="scientific">Hypothenemus hampei</name>
    <name type="common">Coffee berry borer</name>
    <dbReference type="NCBI Taxonomy" id="57062"/>
    <lineage>
        <taxon>Eukaryota</taxon>
        <taxon>Metazoa</taxon>
        <taxon>Ecdysozoa</taxon>
        <taxon>Arthropoda</taxon>
        <taxon>Hexapoda</taxon>
        <taxon>Insecta</taxon>
        <taxon>Pterygota</taxon>
        <taxon>Neoptera</taxon>
        <taxon>Endopterygota</taxon>
        <taxon>Coleoptera</taxon>
        <taxon>Polyphaga</taxon>
        <taxon>Cucujiformia</taxon>
        <taxon>Curculionidae</taxon>
        <taxon>Scolytinae</taxon>
        <taxon>Hypothenemus</taxon>
    </lineage>
</organism>
<dbReference type="GO" id="GO:0016301">
    <property type="term" value="F:kinase activity"/>
    <property type="evidence" value="ECO:0007669"/>
    <property type="project" value="UniProtKB-KW"/>
</dbReference>
<feature type="compositionally biased region" description="Acidic residues" evidence="4">
    <location>
        <begin position="975"/>
        <end position="988"/>
    </location>
</feature>
<protein>
    <recommendedName>
        <fullName evidence="7">Nucleoside-diphosphate kinase</fullName>
    </recommendedName>
</protein>